<dbReference type="Proteomes" id="UP001610563">
    <property type="component" value="Unassembled WGS sequence"/>
</dbReference>
<comment type="subcellular location">
    <subcellularLocation>
        <location evidence="1">Nucleus</location>
    </subcellularLocation>
</comment>
<keyword evidence="2" id="KW-0539">Nucleus</keyword>
<evidence type="ECO:0000313" key="3">
    <source>
        <dbReference type="EMBL" id="KAL2783995.1"/>
    </source>
</evidence>
<gene>
    <name evidence="3" type="ORF">BJX66DRAFT_348694</name>
</gene>
<evidence type="ECO:0000256" key="1">
    <source>
        <dbReference type="ARBA" id="ARBA00004123"/>
    </source>
</evidence>
<accession>A0ABR4FL79</accession>
<reference evidence="3 4" key="1">
    <citation type="submission" date="2024-07" db="EMBL/GenBank/DDBJ databases">
        <title>Section-level genome sequencing and comparative genomics of Aspergillus sections Usti and Cavernicolus.</title>
        <authorList>
            <consortium name="Lawrence Berkeley National Laboratory"/>
            <person name="Nybo J.L."/>
            <person name="Vesth T.C."/>
            <person name="Theobald S."/>
            <person name="Frisvad J.C."/>
            <person name="Larsen T.O."/>
            <person name="Kjaerboelling I."/>
            <person name="Rothschild-Mancinelli K."/>
            <person name="Lyhne E.K."/>
            <person name="Kogle M.E."/>
            <person name="Barry K."/>
            <person name="Clum A."/>
            <person name="Na H."/>
            <person name="Ledsgaard L."/>
            <person name="Lin J."/>
            <person name="Lipzen A."/>
            <person name="Kuo A."/>
            <person name="Riley R."/>
            <person name="Mondo S."/>
            <person name="Labutti K."/>
            <person name="Haridas S."/>
            <person name="Pangalinan J."/>
            <person name="Salamov A.A."/>
            <person name="Simmons B.A."/>
            <person name="Magnuson J.K."/>
            <person name="Chen J."/>
            <person name="Drula E."/>
            <person name="Henrissat B."/>
            <person name="Wiebenga A."/>
            <person name="Lubbers R.J."/>
            <person name="Gomes A.C."/>
            <person name="Makela M.R."/>
            <person name="Stajich J."/>
            <person name="Grigoriev I.V."/>
            <person name="Mortensen U.H."/>
            <person name="De Vries R.P."/>
            <person name="Baker S.E."/>
            <person name="Andersen M.R."/>
        </authorList>
    </citation>
    <scope>NUCLEOTIDE SEQUENCE [LARGE SCALE GENOMIC DNA]</scope>
    <source>
        <strain evidence="3 4">CBS 209.92</strain>
    </source>
</reference>
<evidence type="ECO:0000313" key="4">
    <source>
        <dbReference type="Proteomes" id="UP001610563"/>
    </source>
</evidence>
<dbReference type="EMBL" id="JBFTWV010000199">
    <property type="protein sequence ID" value="KAL2783995.1"/>
    <property type="molecule type" value="Genomic_DNA"/>
</dbReference>
<dbReference type="PANTHER" id="PTHR37534:SF8">
    <property type="entry name" value="ZN(II)2CYS6 TRANSCRIPTION FACTOR (EUROFUNG)"/>
    <property type="match status" value="1"/>
</dbReference>
<proteinExistence type="predicted"/>
<dbReference type="PANTHER" id="PTHR37534">
    <property type="entry name" value="TRANSCRIPTIONAL ACTIVATOR PROTEIN UGA3"/>
    <property type="match status" value="1"/>
</dbReference>
<sequence>MFDSPQNPLRQIIPVALANPLLLGSVIALAARHHENAQRISNKNNTVNNFTLPISSQSAILYKYKAIHDLALALDNQTGHPTDVMITKSGSDNWHLHLKGVKALLSVPLSTTASNDLMPTIGRLRDFVAGQIYLIETLGAMFAQPDTRSEIIKSDQLPAFLQGTMKMAYLGCPDYLLSTISCFSAARDSLECSRRSGNIDTFTLLERINGLLGHAEKFDSHAWVAGLLHARQAHFPSSNQTTEEMLEALARSYKLATIIYGWRICDALTGDMTPLSEVVSELVNAIGALRQDQTFFKCMLWPLFIGGLDCQCDQQRLYIRECLESFWFETKCINVVNAVAILDRLWAETGNYSRNWIFTFGNIEGNWLMI</sequence>
<evidence type="ECO:0000256" key="2">
    <source>
        <dbReference type="ARBA" id="ARBA00023242"/>
    </source>
</evidence>
<protein>
    <submittedName>
        <fullName evidence="3">Fungal-specific transcription factor domain-containing protein</fullName>
    </submittedName>
</protein>
<organism evidence="3 4">
    <name type="scientific">Aspergillus keveii</name>
    <dbReference type="NCBI Taxonomy" id="714993"/>
    <lineage>
        <taxon>Eukaryota</taxon>
        <taxon>Fungi</taxon>
        <taxon>Dikarya</taxon>
        <taxon>Ascomycota</taxon>
        <taxon>Pezizomycotina</taxon>
        <taxon>Eurotiomycetes</taxon>
        <taxon>Eurotiomycetidae</taxon>
        <taxon>Eurotiales</taxon>
        <taxon>Aspergillaceae</taxon>
        <taxon>Aspergillus</taxon>
        <taxon>Aspergillus subgen. Nidulantes</taxon>
    </lineage>
</organism>
<keyword evidence="4" id="KW-1185">Reference proteome</keyword>
<name>A0ABR4FL79_9EURO</name>
<comment type="caution">
    <text evidence="3">The sequence shown here is derived from an EMBL/GenBank/DDBJ whole genome shotgun (WGS) entry which is preliminary data.</text>
</comment>
<dbReference type="Pfam" id="PF11951">
    <property type="entry name" value="Fungal_trans_2"/>
    <property type="match status" value="1"/>
</dbReference>
<dbReference type="InterPro" id="IPR021858">
    <property type="entry name" value="Fun_TF"/>
</dbReference>